<dbReference type="Pfam" id="PF05222">
    <property type="entry name" value="AlaDh_PNT_N"/>
    <property type="match status" value="1"/>
</dbReference>
<dbReference type="InterPro" id="IPR007698">
    <property type="entry name" value="AlaDH/PNT_NAD(H)-bd"/>
</dbReference>
<dbReference type="InterPro" id="IPR015424">
    <property type="entry name" value="PyrdxlP-dep_Trfase"/>
</dbReference>
<dbReference type="InterPro" id="IPR004839">
    <property type="entry name" value="Aminotransferase_I/II_large"/>
</dbReference>
<comment type="function">
    <text evidence="1">The transhydrogenation between NADH and NADP is coupled to respiration and ATP hydrolysis and functions as a proton pump across the membrane.</text>
</comment>
<evidence type="ECO:0000256" key="5">
    <source>
        <dbReference type="ARBA" id="ARBA00022967"/>
    </source>
</evidence>
<keyword evidence="11" id="KW-1185">Reference proteome</keyword>
<dbReference type="Pfam" id="PF01262">
    <property type="entry name" value="AlaDh_PNT_C"/>
    <property type="match status" value="1"/>
</dbReference>
<dbReference type="InterPro" id="IPR015421">
    <property type="entry name" value="PyrdxlP-dep_Trfase_major"/>
</dbReference>
<dbReference type="EC" id="7.1.1.1" evidence="2"/>
<dbReference type="SUPFAM" id="SSF51735">
    <property type="entry name" value="NAD(P)-binding Rossmann-fold domains"/>
    <property type="match status" value="1"/>
</dbReference>
<evidence type="ECO:0000256" key="4">
    <source>
        <dbReference type="ARBA" id="ARBA00022857"/>
    </source>
</evidence>
<comment type="catalytic activity">
    <reaction evidence="7">
        <text>NAD(+) + NADPH + H(+)(in) = NADH + NADP(+) + H(+)(out)</text>
        <dbReference type="Rhea" id="RHEA:47992"/>
        <dbReference type="ChEBI" id="CHEBI:15378"/>
        <dbReference type="ChEBI" id="CHEBI:57540"/>
        <dbReference type="ChEBI" id="CHEBI:57783"/>
        <dbReference type="ChEBI" id="CHEBI:57945"/>
        <dbReference type="ChEBI" id="CHEBI:58349"/>
        <dbReference type="EC" id="7.1.1.1"/>
    </reaction>
</comment>
<sequence>MNEPVGVPDPVEIADRSDARKKVARAFLSPASRFPGLDGRVHHGLIDAYHGETGLPMDESAAAAVNSAWAEVMAGHNSVAGGPRSDEFRDVSLYNKRQPLVLRRLAADRLFQRLSRPVPGMPPVAVDPEDVVVCPYSSTVLLEEAIATLARPGGVLVCPEGYYKSVAGHIAKFGLRLVTSPVTADTRFRIDPEALARTLEAHARQGDLCGVLLTLPGNPVVADYTVEELAEIGRVLVAADVPIICDMSFDLLVEGHTPIATLTVDTDAGPVALYDRVLSITGNSKAYNAFGPCKLGAACSGDRAWLDQIRDRLRVSFQRETTHLVRAVLEATSAEYLAHNRKLLREQVDTAHRMVAAINARFGRSLLRPLGSADGMFMTVEFDDAVMAAAGVRSSADLEDLLLMAAGVDCVALDRTGSPRMGVRLNVSTPRRGTGEDGPGLLGELFDRIERLLERIDGGLTYAGVLLERRIPARSRRVTTVGVLRETSARELRVALTPDDVEQLVSHGLRVAVQRAAGWRADFTDAAYTAAGASVADTADAVFAAADLVVWVKPPVYDLETMPLRPGQLLLGFQDPVRRRERIRVLRGRGVESLAFEWIPRASDTAQPDPLSAMSRIAGGVAYREGREWLLAADPERPVRALVLGCGAAGLAAMDAADAYRDEPPTAVGRHIEQKDDAYAHGAQEFLLDPNPAEVAEHIAAVQPNLVICAAGQRGTRAPVLLDHTALQSLPSGAVVVDLTGKAGGNCVATRSDDTVTVADEVTVMHRSNFPSTRPKAASRAYGAAASAAILRFGAMT</sequence>
<dbReference type="SMART" id="SM01002">
    <property type="entry name" value="AlaDh_PNT_C"/>
    <property type="match status" value="1"/>
</dbReference>
<evidence type="ECO:0000256" key="6">
    <source>
        <dbReference type="ARBA" id="ARBA00023027"/>
    </source>
</evidence>
<feature type="domain" description="Alanine dehydrogenase/pyridine nucleotide transhydrogenase N-terminal" evidence="9">
    <location>
        <begin position="482"/>
        <end position="618"/>
    </location>
</feature>
<dbReference type="SUPFAM" id="SSF52283">
    <property type="entry name" value="Formate/glycerate dehydrogenase catalytic domain-like"/>
    <property type="match status" value="1"/>
</dbReference>
<dbReference type="GO" id="GO:0006740">
    <property type="term" value="P:NADPH regeneration"/>
    <property type="evidence" value="ECO:0007669"/>
    <property type="project" value="TreeGrafter"/>
</dbReference>
<dbReference type="SUPFAM" id="SSF53383">
    <property type="entry name" value="PLP-dependent transferases"/>
    <property type="match status" value="1"/>
</dbReference>
<keyword evidence="10" id="KW-0808">Transferase</keyword>
<dbReference type="Pfam" id="PF00155">
    <property type="entry name" value="Aminotran_1_2"/>
    <property type="match status" value="1"/>
</dbReference>
<dbReference type="AlphaFoldDB" id="A0A7K1UN31"/>
<dbReference type="SMART" id="SM01003">
    <property type="entry name" value="AlaDh_PNT_N"/>
    <property type="match status" value="1"/>
</dbReference>
<evidence type="ECO:0000313" key="11">
    <source>
        <dbReference type="Proteomes" id="UP000466794"/>
    </source>
</evidence>
<organism evidence="10 11">
    <name type="scientific">Nocardia terrae</name>
    <dbReference type="NCBI Taxonomy" id="2675851"/>
    <lineage>
        <taxon>Bacteria</taxon>
        <taxon>Bacillati</taxon>
        <taxon>Actinomycetota</taxon>
        <taxon>Actinomycetes</taxon>
        <taxon>Mycobacteriales</taxon>
        <taxon>Nocardiaceae</taxon>
        <taxon>Nocardia</taxon>
    </lineage>
</organism>
<dbReference type="Proteomes" id="UP000466794">
    <property type="component" value="Unassembled WGS sequence"/>
</dbReference>
<dbReference type="Gene3D" id="3.40.50.720">
    <property type="entry name" value="NAD(P)-binding Rossmann-like Domain"/>
    <property type="match status" value="2"/>
</dbReference>
<dbReference type="GO" id="GO:0008483">
    <property type="term" value="F:transaminase activity"/>
    <property type="evidence" value="ECO:0007669"/>
    <property type="project" value="UniProtKB-KW"/>
</dbReference>
<keyword evidence="6" id="KW-0520">NAD</keyword>
<comment type="caution">
    <text evidence="10">The sequence shown here is derived from an EMBL/GenBank/DDBJ whole genome shotgun (WGS) entry which is preliminary data.</text>
</comment>
<dbReference type="EMBL" id="WRPP01000001">
    <property type="protein sequence ID" value="MVU75755.1"/>
    <property type="molecule type" value="Genomic_DNA"/>
</dbReference>
<name>A0A7K1UN31_9NOCA</name>
<dbReference type="GO" id="GO:0050661">
    <property type="term" value="F:NADP binding"/>
    <property type="evidence" value="ECO:0007669"/>
    <property type="project" value="TreeGrafter"/>
</dbReference>
<dbReference type="GO" id="GO:0030170">
    <property type="term" value="F:pyridoxal phosphate binding"/>
    <property type="evidence" value="ECO:0007669"/>
    <property type="project" value="InterPro"/>
</dbReference>
<keyword evidence="10" id="KW-0032">Aminotransferase</keyword>
<evidence type="ECO:0000313" key="10">
    <source>
        <dbReference type="EMBL" id="MVU75755.1"/>
    </source>
</evidence>
<dbReference type="InterPro" id="IPR007886">
    <property type="entry name" value="AlaDH/PNT_N"/>
</dbReference>
<protein>
    <recommendedName>
        <fullName evidence="2">proton-translocating NAD(P)(+) transhydrogenase</fullName>
        <ecNumber evidence="2">7.1.1.1</ecNumber>
    </recommendedName>
</protein>
<evidence type="ECO:0000256" key="3">
    <source>
        <dbReference type="ARBA" id="ARBA00022741"/>
    </source>
</evidence>
<evidence type="ECO:0000259" key="9">
    <source>
        <dbReference type="SMART" id="SM01003"/>
    </source>
</evidence>
<reference evidence="10 11" key="1">
    <citation type="submission" date="2019-12" db="EMBL/GenBank/DDBJ databases">
        <title>Nocardia sp. nov. ET3-3 isolated from soil.</title>
        <authorList>
            <person name="Kanchanasin P."/>
            <person name="Tanasupawat S."/>
            <person name="Yuki M."/>
            <person name="Kudo T."/>
        </authorList>
    </citation>
    <scope>NUCLEOTIDE SEQUENCE [LARGE SCALE GENOMIC DNA]</scope>
    <source>
        <strain evidence="10 11">ET3-3</strain>
    </source>
</reference>
<evidence type="ECO:0000256" key="1">
    <source>
        <dbReference type="ARBA" id="ARBA00003943"/>
    </source>
</evidence>
<dbReference type="Gene3D" id="3.40.640.10">
    <property type="entry name" value="Type I PLP-dependent aspartate aminotransferase-like (Major domain)"/>
    <property type="match status" value="1"/>
</dbReference>
<gene>
    <name evidence="10" type="ORF">GPX89_00675</name>
</gene>
<accession>A0A7K1UN31</accession>
<proteinExistence type="predicted"/>
<evidence type="ECO:0000259" key="8">
    <source>
        <dbReference type="SMART" id="SM01002"/>
    </source>
</evidence>
<dbReference type="PANTHER" id="PTHR10160">
    <property type="entry name" value="NAD(P) TRANSHYDROGENASE"/>
    <property type="match status" value="1"/>
</dbReference>
<evidence type="ECO:0000256" key="7">
    <source>
        <dbReference type="ARBA" id="ARBA00048202"/>
    </source>
</evidence>
<dbReference type="CDD" id="cd00609">
    <property type="entry name" value="AAT_like"/>
    <property type="match status" value="1"/>
</dbReference>
<dbReference type="PANTHER" id="PTHR10160:SF19">
    <property type="entry name" value="PROTON-TRANSLOCATING NAD(P)(+) TRANSHYDROGENASE"/>
    <property type="match status" value="1"/>
</dbReference>
<dbReference type="RefSeq" id="WP_157354515.1">
    <property type="nucleotide sequence ID" value="NZ_WRPP01000001.1"/>
</dbReference>
<dbReference type="GO" id="GO:0008750">
    <property type="term" value="F:proton-translocating NAD(P)+ transhydrogenase activity"/>
    <property type="evidence" value="ECO:0007669"/>
    <property type="project" value="UniProtKB-EC"/>
</dbReference>
<keyword evidence="5" id="KW-1278">Translocase</keyword>
<keyword evidence="4" id="KW-0521">NADP</keyword>
<feature type="domain" description="Alanine dehydrogenase/pyridine nucleotide transhydrogenase NAD(H)-binding" evidence="8">
    <location>
        <begin position="620"/>
        <end position="766"/>
    </location>
</feature>
<evidence type="ECO:0000256" key="2">
    <source>
        <dbReference type="ARBA" id="ARBA00012943"/>
    </source>
</evidence>
<dbReference type="InterPro" id="IPR036291">
    <property type="entry name" value="NAD(P)-bd_dom_sf"/>
</dbReference>
<keyword evidence="3" id="KW-0547">Nucleotide-binding</keyword>